<evidence type="ECO:0000259" key="2">
    <source>
        <dbReference type="Pfam" id="PF00291"/>
    </source>
</evidence>
<dbReference type="PANTHER" id="PTHR10314">
    <property type="entry name" value="CYSTATHIONINE BETA-SYNTHASE"/>
    <property type="match status" value="1"/>
</dbReference>
<dbReference type="SUPFAM" id="SSF53686">
    <property type="entry name" value="Tryptophan synthase beta subunit-like PLP-dependent enzymes"/>
    <property type="match status" value="1"/>
</dbReference>
<dbReference type="AlphaFoldDB" id="A0ABD6AR08"/>
<proteinExistence type="predicted"/>
<evidence type="ECO:0000313" key="3">
    <source>
        <dbReference type="EMBL" id="MFD1512301.1"/>
    </source>
</evidence>
<feature type="domain" description="Tryptophan synthase beta chain-like PALP" evidence="2">
    <location>
        <begin position="72"/>
        <end position="372"/>
    </location>
</feature>
<organism evidence="3 4">
    <name type="scientific">Halomarina rubra</name>
    <dbReference type="NCBI Taxonomy" id="2071873"/>
    <lineage>
        <taxon>Archaea</taxon>
        <taxon>Methanobacteriati</taxon>
        <taxon>Methanobacteriota</taxon>
        <taxon>Stenosarchaea group</taxon>
        <taxon>Halobacteria</taxon>
        <taxon>Halobacteriales</taxon>
        <taxon>Natronomonadaceae</taxon>
        <taxon>Halomarina</taxon>
    </lineage>
</organism>
<feature type="region of interest" description="Disordered" evidence="1">
    <location>
        <begin position="1"/>
        <end position="33"/>
    </location>
</feature>
<comment type="caution">
    <text evidence="3">The sequence shown here is derived from an EMBL/GenBank/DDBJ whole genome shotgun (WGS) entry which is preliminary data.</text>
</comment>
<name>A0ABD6AR08_9EURY</name>
<dbReference type="InterPro" id="IPR036052">
    <property type="entry name" value="TrpB-like_PALP_sf"/>
</dbReference>
<accession>A0ABD6AR08</accession>
<evidence type="ECO:0000256" key="1">
    <source>
        <dbReference type="SAM" id="MobiDB-lite"/>
    </source>
</evidence>
<dbReference type="EMBL" id="JBHUDC010000002">
    <property type="protein sequence ID" value="MFD1512301.1"/>
    <property type="molecule type" value="Genomic_DNA"/>
</dbReference>
<feature type="compositionally biased region" description="Basic and acidic residues" evidence="1">
    <location>
        <begin position="15"/>
        <end position="31"/>
    </location>
</feature>
<keyword evidence="4" id="KW-1185">Reference proteome</keyword>
<dbReference type="RefSeq" id="WP_250872283.1">
    <property type="nucleotide sequence ID" value="NZ_JALXFV010000002.1"/>
</dbReference>
<sequence length="391" mass="41187">METTSAFDGLVCPETDERFDATTSHHPEGKSLDATYDYESIRLSREQLESRPAGPGKYDDLLPFPTEARSWLGEGATPLLDAPRLAEELGVGRVLVKDEGQNPTGTVKDRGLALSVAAAAQHGAEEVALATTGDAGQSMAAFAARAGLTSRSFVPSRSTFLNKAMINVHGGDMRVVEGRLPDARGAFEGAREADDAPYSLNAFETPYRHEGSKTLAYEVLEALDWQVPDGVFYPLEGTEGLVGFHKGAREFRDLGLVEDVPALYACESSGCAPVTEAFEAGEATHEPWEVPDTVCGGLEDPDPPGGRLVQTALRESGGGAIATDDDDILSSAATVTSHEGIEMGVSAAAAASAAWSVADEFDEDATLVLVNTSTGSKDADLLRSHLMGQGI</sequence>
<dbReference type="Gene3D" id="3.40.50.1100">
    <property type="match status" value="2"/>
</dbReference>
<reference evidence="3 4" key="1">
    <citation type="journal article" date="2019" name="Int. J. Syst. Evol. Microbiol.">
        <title>The Global Catalogue of Microorganisms (GCM) 10K type strain sequencing project: providing services to taxonomists for standard genome sequencing and annotation.</title>
        <authorList>
            <consortium name="The Broad Institute Genomics Platform"/>
            <consortium name="The Broad Institute Genome Sequencing Center for Infectious Disease"/>
            <person name="Wu L."/>
            <person name="Ma J."/>
        </authorList>
    </citation>
    <scope>NUCLEOTIDE SEQUENCE [LARGE SCALE GENOMIC DNA]</scope>
    <source>
        <strain evidence="3 4">CGMCC 1.12563</strain>
    </source>
</reference>
<dbReference type="InterPro" id="IPR001926">
    <property type="entry name" value="TrpB-like_PALP"/>
</dbReference>
<protein>
    <submittedName>
        <fullName evidence="3">Pyridoxal-phosphate dependent enzyme</fullName>
    </submittedName>
</protein>
<gene>
    <name evidence="3" type="ORF">ACFSBT_03285</name>
</gene>
<dbReference type="InterPro" id="IPR050214">
    <property type="entry name" value="Cys_Synth/Cystath_Beta-Synth"/>
</dbReference>
<dbReference type="Pfam" id="PF00291">
    <property type="entry name" value="PALP"/>
    <property type="match status" value="1"/>
</dbReference>
<evidence type="ECO:0000313" key="4">
    <source>
        <dbReference type="Proteomes" id="UP001597187"/>
    </source>
</evidence>
<dbReference type="Proteomes" id="UP001597187">
    <property type="component" value="Unassembled WGS sequence"/>
</dbReference>